<accession>K1XKA1</accession>
<evidence type="ECO:0000256" key="1">
    <source>
        <dbReference type="SAM" id="Phobius"/>
    </source>
</evidence>
<keyword evidence="1" id="KW-0472">Membrane</keyword>
<organism evidence="3">
    <name type="scientific">uncultured bacterium</name>
    <name type="common">gcode 4</name>
    <dbReference type="NCBI Taxonomy" id="1234023"/>
    <lineage>
        <taxon>Bacteria</taxon>
        <taxon>environmental samples</taxon>
    </lineage>
</organism>
<keyword evidence="1" id="KW-0812">Transmembrane</keyword>
<evidence type="ECO:0000313" key="3">
    <source>
        <dbReference type="EMBL" id="EKD25577.1"/>
    </source>
</evidence>
<gene>
    <name evidence="3" type="ORF">ACD_80C00013G0007</name>
</gene>
<dbReference type="EMBL" id="AMFJ01036020">
    <property type="protein sequence ID" value="EKD25577.1"/>
    <property type="molecule type" value="Genomic_DNA"/>
</dbReference>
<name>K1XKA1_9BACT</name>
<keyword evidence="1" id="KW-1133">Transmembrane helix</keyword>
<reference evidence="3" key="1">
    <citation type="journal article" date="2012" name="Science">
        <title>Fermentation, hydrogen, and sulfur metabolism in multiple uncultivated bacterial phyla.</title>
        <authorList>
            <person name="Wrighton K.C."/>
            <person name="Thomas B.C."/>
            <person name="Sharon I."/>
            <person name="Miller C.S."/>
            <person name="Castelle C.J."/>
            <person name="VerBerkmoes N.C."/>
            <person name="Wilkins M.J."/>
            <person name="Hettich R.L."/>
            <person name="Lipton M.S."/>
            <person name="Williams K.H."/>
            <person name="Long P.E."/>
            <person name="Banfield J.F."/>
        </authorList>
    </citation>
    <scope>NUCLEOTIDE SEQUENCE [LARGE SCALE GENOMIC DNA]</scope>
</reference>
<feature type="transmembrane region" description="Helical" evidence="1">
    <location>
        <begin position="158"/>
        <end position="176"/>
    </location>
</feature>
<evidence type="ECO:0000256" key="2">
    <source>
        <dbReference type="SAM" id="SignalP"/>
    </source>
</evidence>
<dbReference type="AlphaFoldDB" id="K1XKA1"/>
<feature type="signal peptide" evidence="2">
    <location>
        <begin position="1"/>
        <end position="19"/>
    </location>
</feature>
<feature type="transmembrane region" description="Helical" evidence="1">
    <location>
        <begin position="182"/>
        <end position="201"/>
    </location>
</feature>
<feature type="chain" id="PRO_5023150789" description="Integron gene cassette protein" evidence="2">
    <location>
        <begin position="20"/>
        <end position="215"/>
    </location>
</feature>
<proteinExistence type="predicted"/>
<protein>
    <recommendedName>
        <fullName evidence="4">Integron gene cassette protein</fullName>
    </recommendedName>
</protein>
<comment type="caution">
    <text evidence="3">The sequence shown here is derived from an EMBL/GenBank/DDBJ whole genome shotgun (WGS) entry which is preliminary data.</text>
</comment>
<evidence type="ECO:0008006" key="4">
    <source>
        <dbReference type="Google" id="ProtNLM"/>
    </source>
</evidence>
<sequence length="215" mass="25594">MKKLLFILLLVSSSSLTFSESTERMVRVYGDYPIEKLDFFQSISRDTLIFDHVDTIYNTGWEWGWFIPESNNLCIQNSYYKVNVTPNTISGGDFIFVSKCHQGKKQVIASYFSNSRWIYWIAFFLVVYIHYLVYDRLKRFLFKLNRRGRHVPVQRKMNETAAAVIIVVLCTGMFGWYIHSYFFLFCPIIYLLFMLMPSGRWHHYFTKRSERAIGI</sequence>
<keyword evidence="2" id="KW-0732">Signal</keyword>
<feature type="transmembrane region" description="Helical" evidence="1">
    <location>
        <begin position="117"/>
        <end position="137"/>
    </location>
</feature>